<evidence type="ECO:0000313" key="4">
    <source>
        <dbReference type="Proteomes" id="UP000499080"/>
    </source>
</evidence>
<dbReference type="Proteomes" id="UP000499080">
    <property type="component" value="Unassembled WGS sequence"/>
</dbReference>
<sequence>MGSRRLRRSGDDPCSGRAHMAPGHSSLQQ</sequence>
<dbReference type="EMBL" id="BGPR01196293">
    <property type="protein sequence ID" value="GBN05529.1"/>
    <property type="molecule type" value="Genomic_DNA"/>
</dbReference>
<evidence type="ECO:0000313" key="3">
    <source>
        <dbReference type="EMBL" id="GBN05609.1"/>
    </source>
</evidence>
<feature type="non-terminal residue" evidence="2">
    <location>
        <position position="29"/>
    </location>
</feature>
<gene>
    <name evidence="3" type="ORF">AVEN_169642_1</name>
    <name evidence="2" type="ORF">AVEN_238205_1</name>
</gene>
<dbReference type="EMBL" id="BGPR01196323">
    <property type="protein sequence ID" value="GBN05609.1"/>
    <property type="molecule type" value="Genomic_DNA"/>
</dbReference>
<dbReference type="AlphaFoldDB" id="A0A4Y2KTP3"/>
<evidence type="ECO:0000256" key="1">
    <source>
        <dbReference type="SAM" id="MobiDB-lite"/>
    </source>
</evidence>
<protein>
    <submittedName>
        <fullName evidence="2">Uncharacterized protein</fullName>
    </submittedName>
</protein>
<accession>A0A4Y2KTP3</accession>
<reference evidence="2 4" key="1">
    <citation type="journal article" date="2019" name="Sci. Rep.">
        <title>Orb-weaving spider Araneus ventricosus genome elucidates the spidroin gene catalogue.</title>
        <authorList>
            <person name="Kono N."/>
            <person name="Nakamura H."/>
            <person name="Ohtoshi R."/>
            <person name="Moran D.A.P."/>
            <person name="Shinohara A."/>
            <person name="Yoshida Y."/>
            <person name="Fujiwara M."/>
            <person name="Mori M."/>
            <person name="Tomita M."/>
            <person name="Arakawa K."/>
        </authorList>
    </citation>
    <scope>NUCLEOTIDE SEQUENCE [LARGE SCALE GENOMIC DNA]</scope>
</reference>
<name>A0A4Y2KTP3_ARAVE</name>
<keyword evidence="4" id="KW-1185">Reference proteome</keyword>
<evidence type="ECO:0000313" key="2">
    <source>
        <dbReference type="EMBL" id="GBN05529.1"/>
    </source>
</evidence>
<organism evidence="2 4">
    <name type="scientific">Araneus ventricosus</name>
    <name type="common">Orbweaver spider</name>
    <name type="synonym">Epeira ventricosa</name>
    <dbReference type="NCBI Taxonomy" id="182803"/>
    <lineage>
        <taxon>Eukaryota</taxon>
        <taxon>Metazoa</taxon>
        <taxon>Ecdysozoa</taxon>
        <taxon>Arthropoda</taxon>
        <taxon>Chelicerata</taxon>
        <taxon>Arachnida</taxon>
        <taxon>Araneae</taxon>
        <taxon>Araneomorphae</taxon>
        <taxon>Entelegynae</taxon>
        <taxon>Araneoidea</taxon>
        <taxon>Araneidae</taxon>
        <taxon>Araneus</taxon>
    </lineage>
</organism>
<proteinExistence type="predicted"/>
<comment type="caution">
    <text evidence="2">The sequence shown here is derived from an EMBL/GenBank/DDBJ whole genome shotgun (WGS) entry which is preliminary data.</text>
</comment>
<feature type="region of interest" description="Disordered" evidence="1">
    <location>
        <begin position="1"/>
        <end position="29"/>
    </location>
</feature>